<gene>
    <name evidence="2" type="ORF">A2196_04605</name>
</gene>
<dbReference type="EMBL" id="MFCA01000020">
    <property type="protein sequence ID" value="OGE02123.1"/>
    <property type="molecule type" value="Genomic_DNA"/>
</dbReference>
<sequence>MSPERIDLNQSRQEGLPDTLQVLDRVVASDPDLSDSTMSTAIGVISRSTGLKGAVRGLVMQLGPEFSQIHSRALQLLSGSFPRQELVFEGLQSSAQEAVLRVFKNLTLPTVSAAVSEETDQSSCFRAPELLKEYKPEAWSKRNAELSRKNPRSSRVGLRSYAGRRLAGKTDSPSTKNQRHQRNRELLGA</sequence>
<reference evidence="2 3" key="1">
    <citation type="journal article" date="2016" name="Nat. Commun.">
        <title>Thousands of microbial genomes shed light on interconnected biogeochemical processes in an aquifer system.</title>
        <authorList>
            <person name="Anantharaman K."/>
            <person name="Brown C.T."/>
            <person name="Hug L.A."/>
            <person name="Sharon I."/>
            <person name="Castelle C.J."/>
            <person name="Probst A.J."/>
            <person name="Thomas B.C."/>
            <person name="Singh A."/>
            <person name="Wilkins M.J."/>
            <person name="Karaoz U."/>
            <person name="Brodie E.L."/>
            <person name="Williams K.H."/>
            <person name="Hubbard S.S."/>
            <person name="Banfield J.F."/>
        </authorList>
    </citation>
    <scope>NUCLEOTIDE SEQUENCE [LARGE SCALE GENOMIC DNA]</scope>
</reference>
<evidence type="ECO:0000313" key="2">
    <source>
        <dbReference type="EMBL" id="OGE02123.1"/>
    </source>
</evidence>
<accession>A0A1F5HD85</accession>
<protein>
    <submittedName>
        <fullName evidence="2">Uncharacterized protein</fullName>
    </submittedName>
</protein>
<dbReference type="Proteomes" id="UP000176751">
    <property type="component" value="Unassembled WGS sequence"/>
</dbReference>
<dbReference type="AlphaFoldDB" id="A0A1F5HD85"/>
<organism evidence="2 3">
    <name type="scientific">Candidatus Curtissbacteria bacterium RIFOXYA1_FULL_41_14</name>
    <dbReference type="NCBI Taxonomy" id="1797737"/>
    <lineage>
        <taxon>Bacteria</taxon>
        <taxon>Candidatus Curtissiibacteriota</taxon>
    </lineage>
</organism>
<evidence type="ECO:0000256" key="1">
    <source>
        <dbReference type="SAM" id="MobiDB-lite"/>
    </source>
</evidence>
<proteinExistence type="predicted"/>
<evidence type="ECO:0000313" key="3">
    <source>
        <dbReference type="Proteomes" id="UP000176751"/>
    </source>
</evidence>
<name>A0A1F5HD85_9BACT</name>
<comment type="caution">
    <text evidence="2">The sequence shown here is derived from an EMBL/GenBank/DDBJ whole genome shotgun (WGS) entry which is preliminary data.</text>
</comment>
<feature type="region of interest" description="Disordered" evidence="1">
    <location>
        <begin position="142"/>
        <end position="189"/>
    </location>
</feature>